<evidence type="ECO:0000313" key="2">
    <source>
        <dbReference type="Proteomes" id="UP000827872"/>
    </source>
</evidence>
<gene>
    <name evidence="1" type="ORF">K3G42_033388</name>
</gene>
<proteinExistence type="predicted"/>
<keyword evidence="2" id="KW-1185">Reference proteome</keyword>
<accession>A0ACB8GFR5</accession>
<organism evidence="1 2">
    <name type="scientific">Sphaerodactylus townsendi</name>
    <dbReference type="NCBI Taxonomy" id="933632"/>
    <lineage>
        <taxon>Eukaryota</taxon>
        <taxon>Metazoa</taxon>
        <taxon>Chordata</taxon>
        <taxon>Craniata</taxon>
        <taxon>Vertebrata</taxon>
        <taxon>Euteleostomi</taxon>
        <taxon>Lepidosauria</taxon>
        <taxon>Squamata</taxon>
        <taxon>Bifurcata</taxon>
        <taxon>Gekkota</taxon>
        <taxon>Sphaerodactylidae</taxon>
        <taxon>Sphaerodactylus</taxon>
    </lineage>
</organism>
<dbReference type="Proteomes" id="UP000827872">
    <property type="component" value="Linkage Group LG01"/>
</dbReference>
<comment type="caution">
    <text evidence="1">The sequence shown here is derived from an EMBL/GenBank/DDBJ whole genome shotgun (WGS) entry which is preliminary data.</text>
</comment>
<name>A0ACB8GFR5_9SAUR</name>
<reference evidence="1" key="1">
    <citation type="submission" date="2021-08" db="EMBL/GenBank/DDBJ databases">
        <title>The first chromosome-level gecko genome reveals the dynamic sex chromosomes of Neotropical dwarf geckos (Sphaerodactylidae: Sphaerodactylus).</title>
        <authorList>
            <person name="Pinto B.J."/>
            <person name="Keating S.E."/>
            <person name="Gamble T."/>
        </authorList>
    </citation>
    <scope>NUCLEOTIDE SEQUENCE</scope>
    <source>
        <strain evidence="1">TG3544</strain>
    </source>
</reference>
<protein>
    <submittedName>
        <fullName evidence="1">Uncharacterized protein</fullName>
    </submittedName>
</protein>
<sequence length="128" mass="14327">MVVETILRDPPNKGLLLNRDSGELASLPDLLQGLCLHFEDLHASTQAKKDLKALRQGNKPFAVFARQFRAIAGEINDWPDRMLAKLFYDAVHPEIRRAIVSTTLVIYTFNRLTMNGSEAPVLLKGKSP</sequence>
<dbReference type="EMBL" id="CM037614">
    <property type="protein sequence ID" value="KAH8017970.1"/>
    <property type="molecule type" value="Genomic_DNA"/>
</dbReference>
<evidence type="ECO:0000313" key="1">
    <source>
        <dbReference type="EMBL" id="KAH8017970.1"/>
    </source>
</evidence>